<name>A0A0B7BIL3_9EUPU</name>
<accession>A0A0B7BIL3</accession>
<dbReference type="AlphaFoldDB" id="A0A0B7BIL3"/>
<gene>
    <name evidence="1" type="primary">ORF189854</name>
</gene>
<organism evidence="1">
    <name type="scientific">Arion vulgaris</name>
    <dbReference type="NCBI Taxonomy" id="1028688"/>
    <lineage>
        <taxon>Eukaryota</taxon>
        <taxon>Metazoa</taxon>
        <taxon>Spiralia</taxon>
        <taxon>Lophotrochozoa</taxon>
        <taxon>Mollusca</taxon>
        <taxon>Gastropoda</taxon>
        <taxon>Heterobranchia</taxon>
        <taxon>Euthyneura</taxon>
        <taxon>Panpulmonata</taxon>
        <taxon>Eupulmonata</taxon>
        <taxon>Stylommatophora</taxon>
        <taxon>Helicina</taxon>
        <taxon>Arionoidea</taxon>
        <taxon>Arionidae</taxon>
        <taxon>Arion</taxon>
    </lineage>
</organism>
<sequence length="145" mass="17184">PNYRKQFKVEELRNQEVRDRFAVAVSNKYQALEQLVDDMNIEEHWQQIKNIWKDTCSEVLGEKERKNKDWITTDTLSLIKERKSRKADLNRCKTRGAKAKAHKVYGEANKKVKQNIRRDKIKYIEELAGEAEEAAEKGNMRDLYN</sequence>
<protein>
    <submittedName>
        <fullName evidence="1">Uncharacterized protein</fullName>
    </submittedName>
</protein>
<feature type="non-terminal residue" evidence="1">
    <location>
        <position position="145"/>
    </location>
</feature>
<evidence type="ECO:0000313" key="1">
    <source>
        <dbReference type="EMBL" id="CEK92732.1"/>
    </source>
</evidence>
<feature type="non-terminal residue" evidence="1">
    <location>
        <position position="1"/>
    </location>
</feature>
<reference evidence="1" key="1">
    <citation type="submission" date="2014-12" db="EMBL/GenBank/DDBJ databases">
        <title>Insight into the proteome of Arion vulgaris.</title>
        <authorList>
            <person name="Aradska J."/>
            <person name="Bulat T."/>
            <person name="Smidak R."/>
            <person name="Sarate P."/>
            <person name="Gangsoo J."/>
            <person name="Sialana F."/>
            <person name="Bilban M."/>
            <person name="Lubec G."/>
        </authorList>
    </citation>
    <scope>NUCLEOTIDE SEQUENCE</scope>
    <source>
        <tissue evidence="1">Skin</tissue>
    </source>
</reference>
<proteinExistence type="predicted"/>
<dbReference type="EMBL" id="HACG01045867">
    <property type="protein sequence ID" value="CEK92732.1"/>
    <property type="molecule type" value="Transcribed_RNA"/>
</dbReference>